<protein>
    <recommendedName>
        <fullName evidence="3">Aldehyde dehydrogenase</fullName>
    </recommendedName>
</protein>
<evidence type="ECO:0000259" key="8">
    <source>
        <dbReference type="Pfam" id="PF00171"/>
    </source>
</evidence>
<feature type="active site" evidence="4 5">
    <location>
        <position position="223"/>
    </location>
</feature>
<proteinExistence type="inferred from homology"/>
<accession>A0A427XR19</accession>
<evidence type="ECO:0000256" key="2">
    <source>
        <dbReference type="ARBA" id="ARBA00023002"/>
    </source>
</evidence>
<feature type="transmembrane region" description="Helical" evidence="7">
    <location>
        <begin position="512"/>
        <end position="532"/>
    </location>
</feature>
<evidence type="ECO:0000256" key="7">
    <source>
        <dbReference type="SAM" id="Phobius"/>
    </source>
</evidence>
<gene>
    <name evidence="9" type="ORF">EHS24_008749</name>
</gene>
<dbReference type="GO" id="GO:0004029">
    <property type="term" value="F:aldehyde dehydrogenase (NAD+) activity"/>
    <property type="evidence" value="ECO:0007669"/>
    <property type="project" value="TreeGrafter"/>
</dbReference>
<dbReference type="FunFam" id="3.40.605.10:FF:000004">
    <property type="entry name" value="Aldehyde dehydrogenase"/>
    <property type="match status" value="1"/>
</dbReference>
<dbReference type="InterPro" id="IPR016162">
    <property type="entry name" value="Ald_DH_N"/>
</dbReference>
<dbReference type="GeneID" id="39593292"/>
<comment type="similarity">
    <text evidence="1 3 6">Belongs to the aldehyde dehydrogenase family.</text>
</comment>
<keyword evidence="7" id="KW-0472">Membrane</keyword>
<dbReference type="InterPro" id="IPR016161">
    <property type="entry name" value="Ald_DH/histidinol_DH"/>
</dbReference>
<dbReference type="EMBL" id="RSCE01000007">
    <property type="protein sequence ID" value="RSH81306.1"/>
    <property type="molecule type" value="Genomic_DNA"/>
</dbReference>
<comment type="caution">
    <text evidence="9">The sequence shown here is derived from an EMBL/GenBank/DDBJ whole genome shotgun (WGS) entry which is preliminary data.</text>
</comment>
<dbReference type="OrthoDB" id="440325at2759"/>
<dbReference type="RefSeq" id="XP_028476025.1">
    <property type="nucleotide sequence ID" value="XM_028624051.1"/>
</dbReference>
<reference evidence="9 10" key="1">
    <citation type="submission" date="2018-11" db="EMBL/GenBank/DDBJ databases">
        <title>Genome sequence of Apiotrichum porosum DSM 27194.</title>
        <authorList>
            <person name="Aliyu H."/>
            <person name="Gorte O."/>
            <person name="Ochsenreither K."/>
        </authorList>
    </citation>
    <scope>NUCLEOTIDE SEQUENCE [LARGE SCALE GENOMIC DNA]</scope>
    <source>
        <strain evidence="9 10">DSM 27194</strain>
    </source>
</reference>
<dbReference type="PANTHER" id="PTHR43570">
    <property type="entry name" value="ALDEHYDE DEHYDROGENASE"/>
    <property type="match status" value="1"/>
</dbReference>
<dbReference type="PROSITE" id="PS00687">
    <property type="entry name" value="ALDEHYDE_DEHYDR_GLU"/>
    <property type="match status" value="1"/>
</dbReference>
<keyword evidence="7" id="KW-0812">Transmembrane</keyword>
<name>A0A427XR19_9TREE</name>
<evidence type="ECO:0000256" key="3">
    <source>
        <dbReference type="PIRNR" id="PIRNR036492"/>
    </source>
</evidence>
<dbReference type="Pfam" id="PF00171">
    <property type="entry name" value="Aldedh"/>
    <property type="match status" value="1"/>
</dbReference>
<evidence type="ECO:0000313" key="9">
    <source>
        <dbReference type="EMBL" id="RSH81306.1"/>
    </source>
</evidence>
<dbReference type="InterPro" id="IPR016163">
    <property type="entry name" value="Ald_DH_C"/>
</dbReference>
<dbReference type="Gene3D" id="3.40.605.10">
    <property type="entry name" value="Aldehyde Dehydrogenase, Chain A, domain 1"/>
    <property type="match status" value="1"/>
</dbReference>
<dbReference type="Gene3D" id="3.40.309.10">
    <property type="entry name" value="Aldehyde Dehydrogenase, Chain A, domain 2"/>
    <property type="match status" value="1"/>
</dbReference>
<feature type="domain" description="Aldehyde dehydrogenase" evidence="8">
    <location>
        <begin position="15"/>
        <end position="451"/>
    </location>
</feature>
<evidence type="ECO:0000256" key="5">
    <source>
        <dbReference type="PROSITE-ProRule" id="PRU10007"/>
    </source>
</evidence>
<feature type="active site" evidence="4">
    <location>
        <position position="257"/>
    </location>
</feature>
<sequence>MADLPPYTETSLDVIDETYDRLQATFASHRTQEAAYRLYNLKQLAFLINDNEERIIAAAQADLGKSSFEARLAEVIPTLNEIDLAVKRLPEWMKDDKRTRDSTYAFKLARPRVKKQPKGVALIIGAWNYPFQLTLSPLVGAIAAGCPAVIKMSEHAPVSAALIAELIPRYLDPEGYAVVNGAVAASTALLEKRWGHICYTGGGPVGKIVAGAAAKTLTPTTLELGGKSPTIVAPDADLKITARRMLSIKQMNVGQMCVSPDYVLVTKENVDAFTEELIKTLEHFHPPNSERSFLNESASTFVRNTNDYQRLENVLDDAEKGGKVVYRGEADKDRNRMGLSLVRLPRDAKDEESWLVRDEIFGPILVIIPVEDIDAAIKYINAGPTPLALYVSSASRATFEKVVSQTLSGSAIWNDFAMTPICRTVPFGGVGESGWGNYHGYDGFLAFSHQRSLLEVPYWMEFAQKNRYAPNMNPRNERMLKRVMGTGINFSRPVSVESERLALQRSRNRRHLYLGIIIVTLGAWLGFGARSIGKVLGTLKAKLRL</sequence>
<keyword evidence="2 3" id="KW-0560">Oxidoreductase</keyword>
<dbReference type="AlphaFoldDB" id="A0A427XR19"/>
<dbReference type="PIRSF" id="PIRSF036492">
    <property type="entry name" value="ALDH"/>
    <property type="match status" value="1"/>
</dbReference>
<dbReference type="STRING" id="105984.A0A427XR19"/>
<organism evidence="9 10">
    <name type="scientific">Apiotrichum porosum</name>
    <dbReference type="NCBI Taxonomy" id="105984"/>
    <lineage>
        <taxon>Eukaryota</taxon>
        <taxon>Fungi</taxon>
        <taxon>Dikarya</taxon>
        <taxon>Basidiomycota</taxon>
        <taxon>Agaricomycotina</taxon>
        <taxon>Tremellomycetes</taxon>
        <taxon>Trichosporonales</taxon>
        <taxon>Trichosporonaceae</taxon>
        <taxon>Apiotrichum</taxon>
    </lineage>
</organism>
<dbReference type="InterPro" id="IPR015590">
    <property type="entry name" value="Aldehyde_DH_dom"/>
</dbReference>
<evidence type="ECO:0000313" key="10">
    <source>
        <dbReference type="Proteomes" id="UP000279236"/>
    </source>
</evidence>
<dbReference type="InterPro" id="IPR012394">
    <property type="entry name" value="Aldehyde_DH_NAD(P)"/>
</dbReference>
<evidence type="ECO:0000256" key="4">
    <source>
        <dbReference type="PIRSR" id="PIRSR036492-1"/>
    </source>
</evidence>
<keyword evidence="7" id="KW-1133">Transmembrane helix</keyword>
<evidence type="ECO:0000256" key="6">
    <source>
        <dbReference type="RuleBase" id="RU003345"/>
    </source>
</evidence>
<dbReference type="InterPro" id="IPR029510">
    <property type="entry name" value="Ald_DH_CS_GLU"/>
</dbReference>
<dbReference type="GO" id="GO:0005737">
    <property type="term" value="C:cytoplasm"/>
    <property type="evidence" value="ECO:0007669"/>
    <property type="project" value="TreeGrafter"/>
</dbReference>
<keyword evidence="10" id="KW-1185">Reference proteome</keyword>
<dbReference type="GO" id="GO:0006081">
    <property type="term" value="P:aldehyde metabolic process"/>
    <property type="evidence" value="ECO:0007669"/>
    <property type="project" value="InterPro"/>
</dbReference>
<dbReference type="Proteomes" id="UP000279236">
    <property type="component" value="Unassembled WGS sequence"/>
</dbReference>
<evidence type="ECO:0000256" key="1">
    <source>
        <dbReference type="ARBA" id="ARBA00009986"/>
    </source>
</evidence>
<dbReference type="SUPFAM" id="SSF53720">
    <property type="entry name" value="ALDH-like"/>
    <property type="match status" value="1"/>
</dbReference>
<dbReference type="PANTHER" id="PTHR43570:SF16">
    <property type="entry name" value="ALDEHYDE DEHYDROGENASE TYPE III, ISOFORM Q"/>
    <property type="match status" value="1"/>
</dbReference>